<dbReference type="Pfam" id="PF00534">
    <property type="entry name" value="Glycos_transf_1"/>
    <property type="match status" value="1"/>
</dbReference>
<evidence type="ECO:0000259" key="2">
    <source>
        <dbReference type="Pfam" id="PF13579"/>
    </source>
</evidence>
<dbReference type="SUPFAM" id="SSF53756">
    <property type="entry name" value="UDP-Glycosyltransferase/glycogen phosphorylase"/>
    <property type="match status" value="1"/>
</dbReference>
<sequence>MRILRVIPTMDPAMGGPCQGIRNSIPELEKLGVQNEVVCLDQANAGFLESDTFPIHFVGRAVGPWWYHKALVPWLLTNFSRFDIVIVHGLWLYPSYAVWKIIKSFKANHESKSIPKVYVMPHGMLDPWFQRAHGRKFKAVRNKIYWKLLEANVVNDADGLLFTCEEELKLAREAFSPYKPKKELNVGYGILPPPSYIADMDRAFKYACPGIDNKSYLLFLSRIDVKKGVDLLIQAYLALKKEGYKLPALVIAGPGEKSSYGLKVIKIASKDDGILFPGMLKGDAKWGAFYGCEAFVLPSHQENFGIAVVEALACGKPALISNRVNIWREIKDGKSGLIDTDTLYGVKQLILKWINLSQDKRVEMEQSAKKLFQKKFNISLSAKKLLEVLKA</sequence>
<gene>
    <name evidence="3" type="ORF">GBK04_01900</name>
</gene>
<feature type="domain" description="Glycosyltransferase subfamily 4-like N-terminal" evidence="2">
    <location>
        <begin position="15"/>
        <end position="177"/>
    </location>
</feature>
<dbReference type="PANTHER" id="PTHR45947:SF3">
    <property type="entry name" value="SULFOQUINOVOSYL TRANSFERASE SQD2"/>
    <property type="match status" value="1"/>
</dbReference>
<dbReference type="InterPro" id="IPR028098">
    <property type="entry name" value="Glyco_trans_4-like_N"/>
</dbReference>
<evidence type="ECO:0000313" key="4">
    <source>
        <dbReference type="Proteomes" id="UP000479293"/>
    </source>
</evidence>
<keyword evidence="4" id="KW-1185">Reference proteome</keyword>
<dbReference type="AlphaFoldDB" id="A0A7C9FNA4"/>
<comment type="caution">
    <text evidence="3">The sequence shown here is derived from an EMBL/GenBank/DDBJ whole genome shotgun (WGS) entry which is preliminary data.</text>
</comment>
<evidence type="ECO:0000259" key="1">
    <source>
        <dbReference type="Pfam" id="PF00534"/>
    </source>
</evidence>
<organism evidence="3 4">
    <name type="scientific">Salmonirosea aquatica</name>
    <dbReference type="NCBI Taxonomy" id="2654236"/>
    <lineage>
        <taxon>Bacteria</taxon>
        <taxon>Pseudomonadati</taxon>
        <taxon>Bacteroidota</taxon>
        <taxon>Cytophagia</taxon>
        <taxon>Cytophagales</taxon>
        <taxon>Spirosomataceae</taxon>
        <taxon>Salmonirosea</taxon>
    </lineage>
</organism>
<dbReference type="InterPro" id="IPR050194">
    <property type="entry name" value="Glycosyltransferase_grp1"/>
</dbReference>
<proteinExistence type="predicted"/>
<dbReference type="GO" id="GO:0016757">
    <property type="term" value="F:glycosyltransferase activity"/>
    <property type="evidence" value="ECO:0007669"/>
    <property type="project" value="InterPro"/>
</dbReference>
<dbReference type="EMBL" id="WHLY01000002">
    <property type="protein sequence ID" value="MPR32129.1"/>
    <property type="molecule type" value="Genomic_DNA"/>
</dbReference>
<dbReference type="Pfam" id="PF13579">
    <property type="entry name" value="Glyco_trans_4_4"/>
    <property type="match status" value="1"/>
</dbReference>
<dbReference type="InterPro" id="IPR001296">
    <property type="entry name" value="Glyco_trans_1"/>
</dbReference>
<keyword evidence="3" id="KW-0808">Transferase</keyword>
<evidence type="ECO:0000313" key="3">
    <source>
        <dbReference type="EMBL" id="MPR32129.1"/>
    </source>
</evidence>
<protein>
    <submittedName>
        <fullName evidence="3">Glycosyltransferase</fullName>
    </submittedName>
</protein>
<feature type="domain" description="Glycosyl transferase family 1" evidence="1">
    <location>
        <begin position="212"/>
        <end position="370"/>
    </location>
</feature>
<reference evidence="3 4" key="1">
    <citation type="submission" date="2019-10" db="EMBL/GenBank/DDBJ databases">
        <title>Draft Genome Sequence of Cytophagaceae sp. SJW1-29.</title>
        <authorList>
            <person name="Choi A."/>
        </authorList>
    </citation>
    <scope>NUCLEOTIDE SEQUENCE [LARGE SCALE GENOMIC DNA]</scope>
    <source>
        <strain evidence="3 4">SJW1-29</strain>
    </source>
</reference>
<dbReference type="PANTHER" id="PTHR45947">
    <property type="entry name" value="SULFOQUINOVOSYL TRANSFERASE SQD2"/>
    <property type="match status" value="1"/>
</dbReference>
<name>A0A7C9FNA4_9BACT</name>
<accession>A0A7C9FNA4</accession>
<dbReference type="Proteomes" id="UP000479293">
    <property type="component" value="Unassembled WGS sequence"/>
</dbReference>
<dbReference type="Gene3D" id="3.40.50.2000">
    <property type="entry name" value="Glycogen Phosphorylase B"/>
    <property type="match status" value="2"/>
</dbReference>